<dbReference type="InterPro" id="IPR000283">
    <property type="entry name" value="NADH_UbQ_OxRdtase_75kDa_su_CS"/>
</dbReference>
<dbReference type="GO" id="GO:0008137">
    <property type="term" value="F:NADH dehydrogenase (ubiquinone) activity"/>
    <property type="evidence" value="ECO:0007669"/>
    <property type="project" value="InterPro"/>
</dbReference>
<evidence type="ECO:0000256" key="2">
    <source>
        <dbReference type="ARBA" id="ARBA00023004"/>
    </source>
</evidence>
<dbReference type="GO" id="GO:0051536">
    <property type="term" value="F:iron-sulfur cluster binding"/>
    <property type="evidence" value="ECO:0007669"/>
    <property type="project" value="UniProtKB-KW"/>
</dbReference>
<keyword evidence="7" id="KW-1185">Reference proteome</keyword>
<evidence type="ECO:0000313" key="7">
    <source>
        <dbReference type="Proteomes" id="UP000199611"/>
    </source>
</evidence>
<gene>
    <name evidence="6" type="ORF">SAMN05660836_01041</name>
</gene>
<dbReference type="STRING" id="39841.SAMN05660836_01041"/>
<dbReference type="GO" id="GO:0042773">
    <property type="term" value="P:ATP synthesis coupled electron transport"/>
    <property type="evidence" value="ECO:0007669"/>
    <property type="project" value="InterPro"/>
</dbReference>
<dbReference type="OrthoDB" id="9810782at2"/>
<dbReference type="PROSITE" id="PS00198">
    <property type="entry name" value="4FE4S_FER_1"/>
    <property type="match status" value="1"/>
</dbReference>
<dbReference type="Pfam" id="PF13510">
    <property type="entry name" value="Fer2_4"/>
    <property type="match status" value="1"/>
</dbReference>
<dbReference type="InterPro" id="IPR017900">
    <property type="entry name" value="4Fe4S_Fe_S_CS"/>
</dbReference>
<proteinExistence type="predicted"/>
<name>A0A1I4SMB1_9BACT</name>
<dbReference type="EMBL" id="FOUU01000002">
    <property type="protein sequence ID" value="SFM65490.1"/>
    <property type="molecule type" value="Genomic_DNA"/>
</dbReference>
<dbReference type="AlphaFoldDB" id="A0A1I4SMB1"/>
<dbReference type="PROSITE" id="PS00643">
    <property type="entry name" value="COMPLEX1_75K_3"/>
    <property type="match status" value="1"/>
</dbReference>
<organism evidence="6 7">
    <name type="scientific">Thermodesulforhabdus norvegica</name>
    <dbReference type="NCBI Taxonomy" id="39841"/>
    <lineage>
        <taxon>Bacteria</taxon>
        <taxon>Pseudomonadati</taxon>
        <taxon>Thermodesulfobacteriota</taxon>
        <taxon>Syntrophobacteria</taxon>
        <taxon>Syntrophobacterales</taxon>
        <taxon>Thermodesulforhabdaceae</taxon>
        <taxon>Thermodesulforhabdus</taxon>
    </lineage>
</organism>
<dbReference type="RefSeq" id="WP_093393988.1">
    <property type="nucleotide sequence ID" value="NZ_FOUU01000002.1"/>
</dbReference>
<feature type="domain" description="2Fe-2S ferredoxin-type" evidence="4">
    <location>
        <begin position="1"/>
        <end position="79"/>
    </location>
</feature>
<dbReference type="Pfam" id="PF00037">
    <property type="entry name" value="Fer4"/>
    <property type="match status" value="1"/>
</dbReference>
<evidence type="ECO:0000256" key="3">
    <source>
        <dbReference type="ARBA" id="ARBA00023014"/>
    </source>
</evidence>
<dbReference type="PROSITE" id="PS51379">
    <property type="entry name" value="4FE4S_FER_2"/>
    <property type="match status" value="1"/>
</dbReference>
<dbReference type="InterPro" id="IPR036010">
    <property type="entry name" value="2Fe-2S_ferredoxin-like_sf"/>
</dbReference>
<evidence type="ECO:0000313" key="6">
    <source>
        <dbReference type="EMBL" id="SFM65490.1"/>
    </source>
</evidence>
<evidence type="ECO:0000259" key="5">
    <source>
        <dbReference type="PROSITE" id="PS51379"/>
    </source>
</evidence>
<dbReference type="InterPro" id="IPR001041">
    <property type="entry name" value="2Fe-2S_ferredoxin-type"/>
</dbReference>
<feature type="domain" description="4Fe-4S ferredoxin-type" evidence="5">
    <location>
        <begin position="183"/>
        <end position="212"/>
    </location>
</feature>
<evidence type="ECO:0000259" key="4">
    <source>
        <dbReference type="PROSITE" id="PS51085"/>
    </source>
</evidence>
<dbReference type="Gene3D" id="3.30.70.20">
    <property type="match status" value="1"/>
</dbReference>
<dbReference type="SUPFAM" id="SSF54292">
    <property type="entry name" value="2Fe-2S ferredoxin-like"/>
    <property type="match status" value="1"/>
</dbReference>
<keyword evidence="2" id="KW-0408">Iron</keyword>
<keyword evidence="1" id="KW-0479">Metal-binding</keyword>
<dbReference type="PROSITE" id="PS51085">
    <property type="entry name" value="2FE2S_FER_2"/>
    <property type="match status" value="1"/>
</dbReference>
<dbReference type="GO" id="GO:0016020">
    <property type="term" value="C:membrane"/>
    <property type="evidence" value="ECO:0007669"/>
    <property type="project" value="InterPro"/>
</dbReference>
<dbReference type="CDD" id="cd00207">
    <property type="entry name" value="fer2"/>
    <property type="match status" value="1"/>
</dbReference>
<keyword evidence="3" id="KW-0411">Iron-sulfur</keyword>
<dbReference type="Gene3D" id="3.10.20.740">
    <property type="match status" value="1"/>
</dbReference>
<reference evidence="7" key="1">
    <citation type="submission" date="2016-10" db="EMBL/GenBank/DDBJ databases">
        <authorList>
            <person name="Varghese N."/>
            <person name="Submissions S."/>
        </authorList>
    </citation>
    <scope>NUCLEOTIDE SEQUENCE [LARGE SCALE GENOMIC DNA]</scope>
    <source>
        <strain evidence="7">DSM 9990</strain>
    </source>
</reference>
<protein>
    <submittedName>
        <fullName evidence="6">Formate dehydrogenase major subunit</fullName>
    </submittedName>
</protein>
<sequence length="212" mass="23424">MALIIVNGNPVEAHEGATVLEACLSNGIFIPNLCFLKERDHPHASCRLCFVEVEGYAAPVPSCTLEAKEGLKIRTDTPEVRRLQIAAFKLIMSGHPCHAKTCPTVKPCLLMRIAKHLGVGLSPKPYPKLERDVPDLVDFGVMYHVPIRCVLCGRCVFLCRQRNGKSLLTFARRGIETMVALFPEPGTDLRENCQNCRACVNACPTAALIWKE</sequence>
<dbReference type="InterPro" id="IPR017896">
    <property type="entry name" value="4Fe4S_Fe-S-bd"/>
</dbReference>
<dbReference type="GO" id="GO:0046872">
    <property type="term" value="F:metal ion binding"/>
    <property type="evidence" value="ECO:0007669"/>
    <property type="project" value="UniProtKB-KW"/>
</dbReference>
<accession>A0A1I4SMB1</accession>
<dbReference type="SUPFAM" id="SSF54862">
    <property type="entry name" value="4Fe-4S ferredoxins"/>
    <property type="match status" value="1"/>
</dbReference>
<dbReference type="Proteomes" id="UP000199611">
    <property type="component" value="Unassembled WGS sequence"/>
</dbReference>
<evidence type="ECO:0000256" key="1">
    <source>
        <dbReference type="ARBA" id="ARBA00022723"/>
    </source>
</evidence>